<dbReference type="Proteomes" id="UP000249538">
    <property type="component" value="Unassembled WGS sequence"/>
</dbReference>
<dbReference type="RefSeq" id="WP_111467633.1">
    <property type="nucleotide sequence ID" value="NZ_QKZS01000047.1"/>
</dbReference>
<name>A0A2W7QYI9_9RHOB</name>
<evidence type="ECO:0000256" key="1">
    <source>
        <dbReference type="SAM" id="MobiDB-lite"/>
    </source>
</evidence>
<protein>
    <submittedName>
        <fullName evidence="2">Phage gp36-like protein</fullName>
    </submittedName>
</protein>
<feature type="region of interest" description="Disordered" evidence="1">
    <location>
        <begin position="112"/>
        <end position="149"/>
    </location>
</feature>
<dbReference type="AlphaFoldDB" id="A0A2W7QYI9"/>
<organism evidence="2 3">
    <name type="scientific">Cereibacter changlensis</name>
    <dbReference type="NCBI Taxonomy" id="402884"/>
    <lineage>
        <taxon>Bacteria</taxon>
        <taxon>Pseudomonadati</taxon>
        <taxon>Pseudomonadota</taxon>
        <taxon>Alphaproteobacteria</taxon>
        <taxon>Rhodobacterales</taxon>
        <taxon>Paracoccaceae</taxon>
        <taxon>Cereibacter</taxon>
    </lineage>
</organism>
<dbReference type="EMBL" id="QKZS01000047">
    <property type="protein sequence ID" value="PZX46829.1"/>
    <property type="molecule type" value="Genomic_DNA"/>
</dbReference>
<accession>A0A2W7QYI9</accession>
<gene>
    <name evidence="2" type="ORF">LX76_04619</name>
</gene>
<reference evidence="2 3" key="1">
    <citation type="submission" date="2018-06" db="EMBL/GenBank/DDBJ databases">
        <title>Genomic Encyclopedia of Archaeal and Bacterial Type Strains, Phase II (KMG-II): from individual species to whole genera.</title>
        <authorList>
            <person name="Goeker M."/>
        </authorList>
    </citation>
    <scope>NUCLEOTIDE SEQUENCE [LARGE SCALE GENOMIC DNA]</scope>
    <source>
        <strain evidence="2 3">DSM 18774</strain>
    </source>
</reference>
<sequence length="149" mass="15901">MSYATAADITELYGQNALVVADHDRDGDPDMAAVDRALLMATGEMETYLARRYTLPLPMVPSHLVQLCVDIALYRLALSADVASDEHRRRYEDALAVLSKIADGRAALVLPAPPAGGEGGESGPDVAGAQPIVAGGPPRLFSRERMRDL</sequence>
<dbReference type="Pfam" id="PF07030">
    <property type="entry name" value="Phage_Mu_Gp36"/>
    <property type="match status" value="1"/>
</dbReference>
<evidence type="ECO:0000313" key="3">
    <source>
        <dbReference type="Proteomes" id="UP000249538"/>
    </source>
</evidence>
<evidence type="ECO:0000313" key="2">
    <source>
        <dbReference type="EMBL" id="PZX46829.1"/>
    </source>
</evidence>
<proteinExistence type="predicted"/>
<dbReference type="InterPro" id="IPR009752">
    <property type="entry name" value="Phage_Mu_GpJ"/>
</dbReference>
<comment type="caution">
    <text evidence="2">The sequence shown here is derived from an EMBL/GenBank/DDBJ whole genome shotgun (WGS) entry which is preliminary data.</text>
</comment>